<feature type="transmembrane region" description="Helical" evidence="1">
    <location>
        <begin position="228"/>
        <end position="252"/>
    </location>
</feature>
<dbReference type="RefSeq" id="WP_092574658.1">
    <property type="nucleotide sequence ID" value="NZ_FMAF01000010.1"/>
</dbReference>
<dbReference type="Proteomes" id="UP000199205">
    <property type="component" value="Unassembled WGS sequence"/>
</dbReference>
<feature type="transmembrane region" description="Helical" evidence="1">
    <location>
        <begin position="153"/>
        <end position="175"/>
    </location>
</feature>
<keyword evidence="1" id="KW-0472">Membrane</keyword>
<dbReference type="EMBL" id="FMAF01000010">
    <property type="protein sequence ID" value="SCB37619.1"/>
    <property type="molecule type" value="Genomic_DNA"/>
</dbReference>
<keyword evidence="1" id="KW-0812">Transmembrane</keyword>
<feature type="transmembrane region" description="Helical" evidence="1">
    <location>
        <begin position="187"/>
        <end position="208"/>
    </location>
</feature>
<feature type="transmembrane region" description="Helical" evidence="1">
    <location>
        <begin position="68"/>
        <end position="88"/>
    </location>
</feature>
<protein>
    <submittedName>
        <fullName evidence="2">Uncharacterized protein</fullName>
    </submittedName>
</protein>
<keyword evidence="1" id="KW-1133">Transmembrane helix</keyword>
<evidence type="ECO:0000313" key="2">
    <source>
        <dbReference type="EMBL" id="SCB37619.1"/>
    </source>
</evidence>
<accession>A0A1C3WC37</accession>
<reference evidence="2 3" key="1">
    <citation type="submission" date="2016-08" db="EMBL/GenBank/DDBJ databases">
        <authorList>
            <person name="Seilhamer J.J."/>
        </authorList>
    </citation>
    <scope>NUCLEOTIDE SEQUENCE [LARGE SCALE GENOMIC DNA]</scope>
    <source>
        <strain evidence="2 3">P1-7</strain>
    </source>
</reference>
<proteinExistence type="predicted"/>
<feature type="transmembrane region" description="Helical" evidence="1">
    <location>
        <begin position="100"/>
        <end position="120"/>
    </location>
</feature>
<gene>
    <name evidence="2" type="ORF">GA0061101_11044</name>
</gene>
<evidence type="ECO:0000256" key="1">
    <source>
        <dbReference type="SAM" id="Phobius"/>
    </source>
</evidence>
<dbReference type="AlphaFoldDB" id="A0A1C3WC37"/>
<name>A0A1C3WC37_9HYPH</name>
<feature type="transmembrane region" description="Helical" evidence="1">
    <location>
        <begin position="25"/>
        <end position="48"/>
    </location>
</feature>
<organism evidence="2 3">
    <name type="scientific">Rhizobium lusitanum</name>
    <dbReference type="NCBI Taxonomy" id="293958"/>
    <lineage>
        <taxon>Bacteria</taxon>
        <taxon>Pseudomonadati</taxon>
        <taxon>Pseudomonadota</taxon>
        <taxon>Alphaproteobacteria</taxon>
        <taxon>Hyphomicrobiales</taxon>
        <taxon>Rhizobiaceae</taxon>
        <taxon>Rhizobium/Agrobacterium group</taxon>
        <taxon>Rhizobium</taxon>
    </lineage>
</organism>
<sequence>MTGKNSDPPSNSNIDQNRGFWKVPILTLCAGIALLSITYAFPIVFILVTGYNFIPPANQPNTGTLDLFLNSSYILWTIFLTLFSWVMLREVRSVSAHNVGVIGLGFSFSFCLAILFTFFLQGPINALDPNSWVTHSITDFWSTALDPSLEIEMIAAVFLTTVAPELMSYVLNGILCCASRPRIASIVTHHASCIMMKAFVTASGFQLAYGIHDYFHPTSLDRDQHIPFTLAVAVSALSMFISVVLAWIYIVLPVASRNLTERLNDGLLKSIHIHMTKVTREQASTTP</sequence>
<evidence type="ECO:0000313" key="3">
    <source>
        <dbReference type="Proteomes" id="UP000199205"/>
    </source>
</evidence>